<organism evidence="8 9">
    <name type="scientific">Glycine soja</name>
    <name type="common">Wild soybean</name>
    <dbReference type="NCBI Taxonomy" id="3848"/>
    <lineage>
        <taxon>Eukaryota</taxon>
        <taxon>Viridiplantae</taxon>
        <taxon>Streptophyta</taxon>
        <taxon>Embryophyta</taxon>
        <taxon>Tracheophyta</taxon>
        <taxon>Spermatophyta</taxon>
        <taxon>Magnoliopsida</taxon>
        <taxon>eudicotyledons</taxon>
        <taxon>Gunneridae</taxon>
        <taxon>Pentapetalae</taxon>
        <taxon>rosids</taxon>
        <taxon>fabids</taxon>
        <taxon>Fabales</taxon>
        <taxon>Fabaceae</taxon>
        <taxon>Papilionoideae</taxon>
        <taxon>50 kb inversion clade</taxon>
        <taxon>NPAAA clade</taxon>
        <taxon>indigoferoid/millettioid clade</taxon>
        <taxon>Phaseoleae</taxon>
        <taxon>Glycine</taxon>
        <taxon>Glycine subgen. Soja</taxon>
    </lineage>
</organism>
<dbReference type="FunFam" id="3.40.1810.10:FF:000018">
    <property type="entry name" value="agamous-like MADS-box protein AGL80"/>
    <property type="match status" value="1"/>
</dbReference>
<evidence type="ECO:0000256" key="4">
    <source>
        <dbReference type="ARBA" id="ARBA00023163"/>
    </source>
</evidence>
<feature type="transmembrane region" description="Helical" evidence="6">
    <location>
        <begin position="223"/>
        <end position="248"/>
    </location>
</feature>
<dbReference type="CDD" id="cd00266">
    <property type="entry name" value="MADS_SRF_like"/>
    <property type="match status" value="1"/>
</dbReference>
<dbReference type="InterPro" id="IPR036879">
    <property type="entry name" value="TF_MADSbox_sf"/>
</dbReference>
<keyword evidence="6" id="KW-0812">Transmembrane</keyword>
<dbReference type="PANTHER" id="PTHR11945:SF777">
    <property type="entry name" value="MADS-BOX TRANSCRIPTION FACTOR FAMILY PROTEIN"/>
    <property type="match status" value="1"/>
</dbReference>
<dbReference type="EMBL" id="QZWG01000018">
    <property type="protein sequence ID" value="RZB50794.1"/>
    <property type="molecule type" value="Genomic_DNA"/>
</dbReference>
<keyword evidence="6" id="KW-0472">Membrane</keyword>
<dbReference type="AlphaFoldDB" id="A0A445FPI6"/>
<dbReference type="GO" id="GO:0000978">
    <property type="term" value="F:RNA polymerase II cis-regulatory region sequence-specific DNA binding"/>
    <property type="evidence" value="ECO:0007669"/>
    <property type="project" value="TreeGrafter"/>
</dbReference>
<evidence type="ECO:0000256" key="3">
    <source>
        <dbReference type="ARBA" id="ARBA00023125"/>
    </source>
</evidence>
<dbReference type="GO" id="GO:0046983">
    <property type="term" value="F:protein dimerization activity"/>
    <property type="evidence" value="ECO:0007669"/>
    <property type="project" value="InterPro"/>
</dbReference>
<dbReference type="GO" id="GO:0045944">
    <property type="term" value="P:positive regulation of transcription by RNA polymerase II"/>
    <property type="evidence" value="ECO:0007669"/>
    <property type="project" value="InterPro"/>
</dbReference>
<comment type="caution">
    <text evidence="8">The sequence shown here is derived from an EMBL/GenBank/DDBJ whole genome shotgun (WGS) entry which is preliminary data.</text>
</comment>
<dbReference type="SUPFAM" id="SSF55455">
    <property type="entry name" value="SRF-like"/>
    <property type="match status" value="1"/>
</dbReference>
<keyword evidence="4" id="KW-0804">Transcription</keyword>
<dbReference type="PANTHER" id="PTHR11945">
    <property type="entry name" value="MADS BOX PROTEIN"/>
    <property type="match status" value="1"/>
</dbReference>
<name>A0A445FPI6_GLYSO</name>
<evidence type="ECO:0000259" key="7">
    <source>
        <dbReference type="PROSITE" id="PS50066"/>
    </source>
</evidence>
<dbReference type="Proteomes" id="UP000289340">
    <property type="component" value="Chromosome 18"/>
</dbReference>
<comment type="subcellular location">
    <subcellularLocation>
        <location evidence="1">Nucleus</location>
    </subcellularLocation>
</comment>
<keyword evidence="5" id="KW-0539">Nucleus</keyword>
<feature type="domain" description="MADS-box" evidence="7">
    <location>
        <begin position="1"/>
        <end position="49"/>
    </location>
</feature>
<reference evidence="8 9" key="1">
    <citation type="submission" date="2018-09" db="EMBL/GenBank/DDBJ databases">
        <title>A high-quality reference genome of wild soybean provides a powerful tool to mine soybean genomes.</title>
        <authorList>
            <person name="Xie M."/>
            <person name="Chung C.Y.L."/>
            <person name="Li M.-W."/>
            <person name="Wong F.-L."/>
            <person name="Chan T.-F."/>
            <person name="Lam H.-M."/>
        </authorList>
    </citation>
    <scope>NUCLEOTIDE SEQUENCE [LARGE SCALE GENOMIC DNA]</scope>
    <source>
        <strain evidence="9">cv. W05</strain>
        <tissue evidence="8">Hypocotyl of etiolated seedlings</tissue>
    </source>
</reference>
<sequence length="253" mass="29514">MKKVKLVYITNDSKRKATSKKRKNGLIKKLDEISTLCGIEACAIIYTPNDPQSEVWPSDLGIQSLLSRFRRIPELQKSKKMFDQESFLRQSIIKAQEHPKKQKNENRKHEMTHLMFHYLTIGKIFNNPNLIDLNYLSWLIDQNLNEIEKKINRILTQEVTPVIENGGEKAYTNHVPGQGSNMNAMQKHWSMEFIMVVPGMRCYHSEMSMPKMTFGQAHMSLEYIYMIFLCNVSSAFPILIFYMLSFIISLQNK</sequence>
<gene>
    <name evidence="8" type="ORF">D0Y65_047595</name>
</gene>
<keyword evidence="2" id="KW-0805">Transcription regulation</keyword>
<keyword evidence="3" id="KW-0238">DNA-binding</keyword>
<dbReference type="GO" id="GO:0000981">
    <property type="term" value="F:DNA-binding transcription factor activity, RNA polymerase II-specific"/>
    <property type="evidence" value="ECO:0007669"/>
    <property type="project" value="InterPro"/>
</dbReference>
<evidence type="ECO:0000256" key="6">
    <source>
        <dbReference type="SAM" id="Phobius"/>
    </source>
</evidence>
<evidence type="ECO:0000256" key="2">
    <source>
        <dbReference type="ARBA" id="ARBA00023015"/>
    </source>
</evidence>
<dbReference type="Gene3D" id="3.40.1810.10">
    <property type="entry name" value="Transcription factor, MADS-box"/>
    <property type="match status" value="1"/>
</dbReference>
<dbReference type="InterPro" id="IPR002100">
    <property type="entry name" value="TF_MADSbox"/>
</dbReference>
<evidence type="ECO:0000256" key="1">
    <source>
        <dbReference type="ARBA" id="ARBA00004123"/>
    </source>
</evidence>
<dbReference type="SMART" id="SM00432">
    <property type="entry name" value="MADS"/>
    <property type="match status" value="1"/>
</dbReference>
<keyword evidence="9" id="KW-1185">Reference proteome</keyword>
<evidence type="ECO:0000313" key="8">
    <source>
        <dbReference type="EMBL" id="RZB50794.1"/>
    </source>
</evidence>
<dbReference type="PRINTS" id="PR00404">
    <property type="entry name" value="MADSDOMAIN"/>
</dbReference>
<evidence type="ECO:0000313" key="9">
    <source>
        <dbReference type="Proteomes" id="UP000289340"/>
    </source>
</evidence>
<protein>
    <submittedName>
        <fullName evidence="8">Agamous-like MADS-box protein AGL80</fullName>
    </submittedName>
</protein>
<dbReference type="GO" id="GO:0005634">
    <property type="term" value="C:nucleus"/>
    <property type="evidence" value="ECO:0007669"/>
    <property type="project" value="UniProtKB-SubCell"/>
</dbReference>
<proteinExistence type="predicted"/>
<accession>A0A445FPI6</accession>
<evidence type="ECO:0000256" key="5">
    <source>
        <dbReference type="ARBA" id="ARBA00023242"/>
    </source>
</evidence>
<keyword evidence="6" id="KW-1133">Transmembrane helix</keyword>
<dbReference type="InterPro" id="IPR033897">
    <property type="entry name" value="SRF-like_MADS-box"/>
</dbReference>
<dbReference type="Pfam" id="PF00319">
    <property type="entry name" value="SRF-TF"/>
    <property type="match status" value="1"/>
</dbReference>
<dbReference type="PROSITE" id="PS50066">
    <property type="entry name" value="MADS_BOX_2"/>
    <property type="match status" value="1"/>
</dbReference>